<dbReference type="PANTHER" id="PTHR11786:SF0">
    <property type="entry name" value="ARYLAMINE N-ACETYLTRANSFERASE 4-RELATED"/>
    <property type="match status" value="1"/>
</dbReference>
<dbReference type="Gene3D" id="3.30.2140.10">
    <property type="entry name" value="Arylamine N-acetyltransferase"/>
    <property type="match status" value="1"/>
</dbReference>
<name>A0A1H8KYY8_9ACTN</name>
<protein>
    <submittedName>
        <fullName evidence="3">N-hydroxyarylamine O-acetyltransferase</fullName>
    </submittedName>
</protein>
<keyword evidence="3" id="KW-0808">Transferase</keyword>
<dbReference type="EMBL" id="FODD01000014">
    <property type="protein sequence ID" value="SEN98079.1"/>
    <property type="molecule type" value="Genomic_DNA"/>
</dbReference>
<dbReference type="InterPro" id="IPR038765">
    <property type="entry name" value="Papain-like_cys_pep_sf"/>
</dbReference>
<sequence length="268" mass="29713">MTGRSGPLGPARVDAYLRRIGAERPPAADAESLRALHLRHQLAVPFENLSIHLGQDIALEESALVDKILRDGRGGFCYELNGAFAGLLRALGYEVTTLAARVFGADGELGPPYDHLALRVMPADGSGPWLADVGFGRHSHYPLRYDARGEQRDPAGVFRVEETPDGDLDILRNDAPQYRLEQRPRELRDFEATCWWQRTSPKSHFRQSLVCSRLTGTGRVTLSGRVLVLTTGEDGREQRQLGEDEVLAAYREHFGIVLDREPVVAPLP</sequence>
<dbReference type="Proteomes" id="UP000181951">
    <property type="component" value="Unassembled WGS sequence"/>
</dbReference>
<dbReference type="PANTHER" id="PTHR11786">
    <property type="entry name" value="N-HYDROXYARYLAMINE O-ACETYLTRANSFERASE"/>
    <property type="match status" value="1"/>
</dbReference>
<evidence type="ECO:0000313" key="3">
    <source>
        <dbReference type="EMBL" id="SEN98079.1"/>
    </source>
</evidence>
<evidence type="ECO:0000256" key="2">
    <source>
        <dbReference type="RuleBase" id="RU003452"/>
    </source>
</evidence>
<accession>A0A1H8KYY8</accession>
<evidence type="ECO:0000313" key="4">
    <source>
        <dbReference type="Proteomes" id="UP000181951"/>
    </source>
</evidence>
<dbReference type="Gene3D" id="2.40.128.150">
    <property type="entry name" value="Cysteine proteinases"/>
    <property type="match status" value="1"/>
</dbReference>
<comment type="similarity">
    <text evidence="1 2">Belongs to the arylamine N-acetyltransferase family.</text>
</comment>
<dbReference type="STRING" id="310780.SAMN05216267_1014156"/>
<dbReference type="Pfam" id="PF00797">
    <property type="entry name" value="Acetyltransf_2"/>
    <property type="match status" value="1"/>
</dbReference>
<evidence type="ECO:0000256" key="1">
    <source>
        <dbReference type="ARBA" id="ARBA00006547"/>
    </source>
</evidence>
<reference evidence="3 4" key="1">
    <citation type="submission" date="2016-10" db="EMBL/GenBank/DDBJ databases">
        <authorList>
            <person name="de Groot N.N."/>
        </authorList>
    </citation>
    <scope>NUCLEOTIDE SEQUENCE [LARGE SCALE GENOMIC DNA]</scope>
    <source>
        <strain evidence="3 4">CGMCC 4.2026</strain>
    </source>
</reference>
<dbReference type="RefSeq" id="WP_245791482.1">
    <property type="nucleotide sequence ID" value="NZ_FODD01000014.1"/>
</dbReference>
<dbReference type="InterPro" id="IPR001447">
    <property type="entry name" value="Arylamine_N-AcTrfase"/>
</dbReference>
<dbReference type="AlphaFoldDB" id="A0A1H8KYY8"/>
<gene>
    <name evidence="3" type="ORF">SAMN05216267_1014156</name>
</gene>
<organism evidence="3 4">
    <name type="scientific">Actinacidiphila rubida</name>
    <dbReference type="NCBI Taxonomy" id="310780"/>
    <lineage>
        <taxon>Bacteria</taxon>
        <taxon>Bacillati</taxon>
        <taxon>Actinomycetota</taxon>
        <taxon>Actinomycetes</taxon>
        <taxon>Kitasatosporales</taxon>
        <taxon>Streptomycetaceae</taxon>
        <taxon>Actinacidiphila</taxon>
    </lineage>
</organism>
<keyword evidence="4" id="KW-1185">Reference proteome</keyword>
<dbReference type="SUPFAM" id="SSF54001">
    <property type="entry name" value="Cysteine proteinases"/>
    <property type="match status" value="1"/>
</dbReference>
<proteinExistence type="inferred from homology"/>
<dbReference type="PRINTS" id="PR01543">
    <property type="entry name" value="ANATRNSFRASE"/>
</dbReference>
<dbReference type="GO" id="GO:0016407">
    <property type="term" value="F:acetyltransferase activity"/>
    <property type="evidence" value="ECO:0007669"/>
    <property type="project" value="InterPro"/>
</dbReference>